<dbReference type="SUPFAM" id="SSF75217">
    <property type="entry name" value="alpha/beta knot"/>
    <property type="match status" value="1"/>
</dbReference>
<dbReference type="Gene3D" id="3.40.1280.10">
    <property type="match status" value="1"/>
</dbReference>
<evidence type="ECO:0000259" key="1">
    <source>
        <dbReference type="Pfam" id="PF09936"/>
    </source>
</evidence>
<dbReference type="CDD" id="cd18085">
    <property type="entry name" value="TM1570-like"/>
    <property type="match status" value="1"/>
</dbReference>
<dbReference type="RefSeq" id="WP_305732400.1">
    <property type="nucleotide sequence ID" value="NZ_OW150024.1"/>
</dbReference>
<sequence length="192" mass="21271">MVENLAVALVHHPVYNKHRDVVTTAVTNLDIHDIARTARTYGLSRYYLVTPSAEQQAMIQRITTHWDTGWGGGYNPDRREALSLVRVVPTLAEAVAAFQQRFDRPVTVVATGARRRADAVSFAALRDRLRHDGQPCLLVLGTGWGLADELFAEADETLEPIVGCGDYNHLPVRSALAIMLDRLLGQRETIST</sequence>
<name>A0ABM9D9Y8_9BACT</name>
<dbReference type="InterPro" id="IPR019230">
    <property type="entry name" value="RNA_MeTrfase_C_dom"/>
</dbReference>
<dbReference type="EMBL" id="OW150024">
    <property type="protein sequence ID" value="CAH2031584.1"/>
    <property type="molecule type" value="Genomic_DNA"/>
</dbReference>
<dbReference type="Proteomes" id="UP001295463">
    <property type="component" value="Chromosome"/>
</dbReference>
<accession>A0ABM9D9Y8</accession>
<reference evidence="2 3" key="1">
    <citation type="submission" date="2022-03" db="EMBL/GenBank/DDBJ databases">
        <authorList>
            <person name="Koch H."/>
        </authorList>
    </citation>
    <scope>NUCLEOTIDE SEQUENCE [LARGE SCALE GENOMIC DNA]</scope>
    <source>
        <strain evidence="2 3">G1</strain>
    </source>
</reference>
<evidence type="ECO:0000313" key="3">
    <source>
        <dbReference type="Proteomes" id="UP001295463"/>
    </source>
</evidence>
<dbReference type="InterPro" id="IPR029028">
    <property type="entry name" value="Alpha/beta_knot_MTases"/>
</dbReference>
<feature type="domain" description="tRNA (guanine-N(1)-)-methyltransferase C-terminal" evidence="1">
    <location>
        <begin position="4"/>
        <end position="185"/>
    </location>
</feature>
<evidence type="ECO:0000313" key="2">
    <source>
        <dbReference type="EMBL" id="CAH2031584.1"/>
    </source>
</evidence>
<dbReference type="InterPro" id="IPR029026">
    <property type="entry name" value="tRNA_m1G_MTases_N"/>
</dbReference>
<keyword evidence="3" id="KW-1185">Reference proteome</keyword>
<protein>
    <submittedName>
        <fullName evidence="2">Methyltrn_RNA_4 domain-containing protein</fullName>
    </submittedName>
</protein>
<gene>
    <name evidence="2" type="ORF">GEAMG1_1752</name>
</gene>
<organism evidence="2 3">
    <name type="scientific">Trichlorobacter ammonificans</name>
    <dbReference type="NCBI Taxonomy" id="2916410"/>
    <lineage>
        <taxon>Bacteria</taxon>
        <taxon>Pseudomonadati</taxon>
        <taxon>Thermodesulfobacteriota</taxon>
        <taxon>Desulfuromonadia</taxon>
        <taxon>Geobacterales</taxon>
        <taxon>Geobacteraceae</taxon>
        <taxon>Trichlorobacter</taxon>
    </lineage>
</organism>
<dbReference type="Pfam" id="PF09936">
    <property type="entry name" value="Methyltrn_RNA_4"/>
    <property type="match status" value="1"/>
</dbReference>
<proteinExistence type="predicted"/>